<keyword evidence="4" id="KW-1185">Reference proteome</keyword>
<feature type="region of interest" description="Disordered" evidence="1">
    <location>
        <begin position="40"/>
        <end position="61"/>
    </location>
</feature>
<evidence type="ECO:0000313" key="3">
    <source>
        <dbReference type="EMBL" id="VDL62728.1"/>
    </source>
</evidence>
<keyword evidence="2" id="KW-0732">Signal</keyword>
<feature type="chain" id="PRO_5043124464" evidence="2">
    <location>
        <begin position="22"/>
        <end position="93"/>
    </location>
</feature>
<feature type="signal peptide" evidence="2">
    <location>
        <begin position="1"/>
        <end position="21"/>
    </location>
</feature>
<name>A0A0N4XCT4_NIPBR</name>
<sequence length="93" mass="10521">MTRRLLIVFFGILVATAYINALDAAQVKMDGIRHLVKRQERHGHHHHSHERPWGSNRPGFGGSWSPNRPGWGYHGPGFNWGFNRPGIGGWGWG</sequence>
<accession>A0A0N4XCT4</accession>
<feature type="compositionally biased region" description="Basic residues" evidence="1">
    <location>
        <begin position="40"/>
        <end position="49"/>
    </location>
</feature>
<reference evidence="5" key="1">
    <citation type="submission" date="2017-02" db="UniProtKB">
        <authorList>
            <consortium name="WormBaseParasite"/>
        </authorList>
    </citation>
    <scope>IDENTIFICATION</scope>
</reference>
<reference evidence="3 4" key="2">
    <citation type="submission" date="2018-11" db="EMBL/GenBank/DDBJ databases">
        <authorList>
            <consortium name="Pathogen Informatics"/>
        </authorList>
    </citation>
    <scope>NUCLEOTIDE SEQUENCE [LARGE SCALE GENOMIC DNA]</scope>
</reference>
<dbReference type="WBParaSite" id="NBR_0000028401-mRNA-1">
    <property type="protein sequence ID" value="NBR_0000028401-mRNA-1"/>
    <property type="gene ID" value="NBR_0000028401"/>
</dbReference>
<evidence type="ECO:0000256" key="2">
    <source>
        <dbReference type="SAM" id="SignalP"/>
    </source>
</evidence>
<evidence type="ECO:0000256" key="1">
    <source>
        <dbReference type="SAM" id="MobiDB-lite"/>
    </source>
</evidence>
<organism evidence="5">
    <name type="scientific">Nippostrongylus brasiliensis</name>
    <name type="common">Rat hookworm</name>
    <dbReference type="NCBI Taxonomy" id="27835"/>
    <lineage>
        <taxon>Eukaryota</taxon>
        <taxon>Metazoa</taxon>
        <taxon>Ecdysozoa</taxon>
        <taxon>Nematoda</taxon>
        <taxon>Chromadorea</taxon>
        <taxon>Rhabditida</taxon>
        <taxon>Rhabditina</taxon>
        <taxon>Rhabditomorpha</taxon>
        <taxon>Strongyloidea</taxon>
        <taxon>Heligmosomidae</taxon>
        <taxon>Nippostrongylus</taxon>
    </lineage>
</organism>
<evidence type="ECO:0000313" key="4">
    <source>
        <dbReference type="Proteomes" id="UP000271162"/>
    </source>
</evidence>
<dbReference type="AlphaFoldDB" id="A0A0N4XCT4"/>
<evidence type="ECO:0000313" key="5">
    <source>
        <dbReference type="WBParaSite" id="NBR_0000028401-mRNA-1"/>
    </source>
</evidence>
<dbReference type="Proteomes" id="UP000271162">
    <property type="component" value="Unassembled WGS sequence"/>
</dbReference>
<gene>
    <name evidence="3" type="ORF">NBR_LOCUS285</name>
</gene>
<proteinExistence type="predicted"/>
<protein>
    <submittedName>
        <fullName evidence="5">Glycine-rich protein</fullName>
    </submittedName>
</protein>
<dbReference type="EMBL" id="UYSL01000101">
    <property type="protein sequence ID" value="VDL62728.1"/>
    <property type="molecule type" value="Genomic_DNA"/>
</dbReference>